<evidence type="ECO:0000256" key="1">
    <source>
        <dbReference type="SAM" id="Phobius"/>
    </source>
</evidence>
<comment type="caution">
    <text evidence="2">The sequence shown here is derived from an EMBL/GenBank/DDBJ whole genome shotgun (WGS) entry which is preliminary data.</text>
</comment>
<keyword evidence="1" id="KW-1133">Transmembrane helix</keyword>
<keyword evidence="1" id="KW-0472">Membrane</keyword>
<evidence type="ECO:0000313" key="2">
    <source>
        <dbReference type="EMBL" id="KAK0705034.1"/>
    </source>
</evidence>
<reference evidence="2" key="1">
    <citation type="submission" date="2023-06" db="EMBL/GenBank/DDBJ databases">
        <title>Genome-scale phylogeny and comparative genomics of the fungal order Sordariales.</title>
        <authorList>
            <consortium name="Lawrence Berkeley National Laboratory"/>
            <person name="Hensen N."/>
            <person name="Bonometti L."/>
            <person name="Westerberg I."/>
            <person name="Brannstrom I.O."/>
            <person name="Guillou S."/>
            <person name="Cros-Aarteil S."/>
            <person name="Calhoun S."/>
            <person name="Haridas S."/>
            <person name="Kuo A."/>
            <person name="Mondo S."/>
            <person name="Pangilinan J."/>
            <person name="Riley R."/>
            <person name="Labutti K."/>
            <person name="Andreopoulos B."/>
            <person name="Lipzen A."/>
            <person name="Chen C."/>
            <person name="Yanf M."/>
            <person name="Daum C."/>
            <person name="Ng V."/>
            <person name="Clum A."/>
            <person name="Steindorff A."/>
            <person name="Ohm R."/>
            <person name="Martin F."/>
            <person name="Silar P."/>
            <person name="Natvig D."/>
            <person name="Lalanne C."/>
            <person name="Gautier V."/>
            <person name="Ament-Velasquez S.L."/>
            <person name="Kruys A."/>
            <person name="Hutchinson M.I."/>
            <person name="Powell A.J."/>
            <person name="Barry K."/>
            <person name="Miller A.N."/>
            <person name="Grigoriev I.V."/>
            <person name="Debuchy R."/>
            <person name="Gladieux P."/>
            <person name="Thoren M.H."/>
            <person name="Johannesson H."/>
        </authorList>
    </citation>
    <scope>NUCLEOTIDE SEQUENCE</scope>
    <source>
        <strain evidence="2">SMH4607-1</strain>
    </source>
</reference>
<keyword evidence="1" id="KW-0812">Transmembrane</keyword>
<protein>
    <submittedName>
        <fullName evidence="2">Uncharacterized protein</fullName>
    </submittedName>
</protein>
<organism evidence="2 3">
    <name type="scientific">Lasiosphaeris hirsuta</name>
    <dbReference type="NCBI Taxonomy" id="260670"/>
    <lineage>
        <taxon>Eukaryota</taxon>
        <taxon>Fungi</taxon>
        <taxon>Dikarya</taxon>
        <taxon>Ascomycota</taxon>
        <taxon>Pezizomycotina</taxon>
        <taxon>Sordariomycetes</taxon>
        <taxon>Sordariomycetidae</taxon>
        <taxon>Sordariales</taxon>
        <taxon>Lasiosphaeriaceae</taxon>
        <taxon>Lasiosphaeris</taxon>
    </lineage>
</organism>
<gene>
    <name evidence="2" type="ORF">B0H67DRAFT_593003</name>
</gene>
<dbReference type="AlphaFoldDB" id="A0AA40DIP4"/>
<dbReference type="EMBL" id="JAUKUA010000007">
    <property type="protein sequence ID" value="KAK0705034.1"/>
    <property type="molecule type" value="Genomic_DNA"/>
</dbReference>
<proteinExistence type="predicted"/>
<sequence length="126" mass="13493">MYSFSDISGSLNSLGSTCAEESWCGTAWAWSPGDQAAPTLRMPLLQTGGLGEVSLVGPAVIELTMIVPLAGLLAILRSSVNGLCEKACWAVCCCQYWRSSSSASLTSELEWLATAEMGRVKLRELW</sequence>
<accession>A0AA40DIP4</accession>
<keyword evidence="3" id="KW-1185">Reference proteome</keyword>
<dbReference type="Proteomes" id="UP001172102">
    <property type="component" value="Unassembled WGS sequence"/>
</dbReference>
<evidence type="ECO:0000313" key="3">
    <source>
        <dbReference type="Proteomes" id="UP001172102"/>
    </source>
</evidence>
<name>A0AA40DIP4_9PEZI</name>
<feature type="transmembrane region" description="Helical" evidence="1">
    <location>
        <begin position="55"/>
        <end position="76"/>
    </location>
</feature>